<feature type="non-terminal residue" evidence="2">
    <location>
        <position position="1"/>
    </location>
</feature>
<proteinExistence type="predicted"/>
<sequence length="109" mass="12038">SFSIGNFKGEAKQFGVNGNSPDPKTINQASGLVKYELVNYEYFDQSTGRSWRTSDGPVSQPAAKNLPQTTAGVALVQLISDRQLKLEIFTDQSTDSVTQFTDKAQLYER</sequence>
<dbReference type="Proteomes" id="UP000316253">
    <property type="component" value="Unassembled WGS sequence"/>
</dbReference>
<organism evidence="2 3">
    <name type="scientific">Candidatus Berkelbacteria bacterium Gr01-1014_85</name>
    <dbReference type="NCBI Taxonomy" id="2017150"/>
    <lineage>
        <taxon>Bacteria</taxon>
        <taxon>Candidatus Berkelbacteria</taxon>
    </lineage>
</organism>
<evidence type="ECO:0000313" key="3">
    <source>
        <dbReference type="Proteomes" id="UP000316253"/>
    </source>
</evidence>
<protein>
    <submittedName>
        <fullName evidence="2">Uncharacterized protein</fullName>
    </submittedName>
</protein>
<reference evidence="2 3" key="1">
    <citation type="submission" date="2017-08" db="EMBL/GenBank/DDBJ databases">
        <title>Mechanisms for carbon and nitrogen cycling indicate functional differentiation within the Candidate Phyla Radiation.</title>
        <authorList>
            <person name="Danczak R.E."/>
            <person name="Johnston M.D."/>
            <person name="Kenah C."/>
            <person name="Slattery M."/>
            <person name="Wrighton K.C."/>
            <person name="Wilkins M.J."/>
        </authorList>
    </citation>
    <scope>NUCLEOTIDE SEQUENCE [LARGE SCALE GENOMIC DNA]</scope>
    <source>
        <strain evidence="2">Gr01-1014_85</strain>
    </source>
</reference>
<accession>A0A554JB95</accession>
<feature type="region of interest" description="Disordered" evidence="1">
    <location>
        <begin position="1"/>
        <end position="23"/>
    </location>
</feature>
<evidence type="ECO:0000256" key="1">
    <source>
        <dbReference type="SAM" id="MobiDB-lite"/>
    </source>
</evidence>
<dbReference type="AlphaFoldDB" id="A0A554JB95"/>
<evidence type="ECO:0000313" key="2">
    <source>
        <dbReference type="EMBL" id="TSC65653.1"/>
    </source>
</evidence>
<gene>
    <name evidence="2" type="ORF">CEO22_396</name>
</gene>
<dbReference type="EMBL" id="VMFD01000033">
    <property type="protein sequence ID" value="TSC65653.1"/>
    <property type="molecule type" value="Genomic_DNA"/>
</dbReference>
<name>A0A554JB95_9BACT</name>
<comment type="caution">
    <text evidence="2">The sequence shown here is derived from an EMBL/GenBank/DDBJ whole genome shotgun (WGS) entry which is preliminary data.</text>
</comment>